<feature type="region of interest" description="Disordered" evidence="14">
    <location>
        <begin position="360"/>
        <end position="401"/>
    </location>
</feature>
<reference evidence="17" key="1">
    <citation type="journal article" date="2017" name="Plant J.">
        <title>The pomegranate (Punica granatum L.) genome and the genomics of punicalagin biosynthesis.</title>
        <authorList>
            <person name="Qin G."/>
            <person name="Xu C."/>
            <person name="Ming R."/>
            <person name="Tang H."/>
            <person name="Guyot R."/>
            <person name="Kramer E.M."/>
            <person name="Hu Y."/>
            <person name="Yi X."/>
            <person name="Qi Y."/>
            <person name="Xu X."/>
            <person name="Gao Z."/>
            <person name="Pan H."/>
            <person name="Jian J."/>
            <person name="Tian Y."/>
            <person name="Yue Z."/>
            <person name="Xu Y."/>
        </authorList>
    </citation>
    <scope>NUCLEOTIDE SEQUENCE [LARGE SCALE GENOMIC DNA]</scope>
    <source>
        <strain evidence="17">cv. Dabenzi</strain>
    </source>
</reference>
<evidence type="ECO:0000256" key="11">
    <source>
        <dbReference type="ARBA" id="ARBA00054261"/>
    </source>
</evidence>
<reference evidence="18" key="3">
    <citation type="journal article" date="2020" name="Plant Biotechnol. J.">
        <title>The pomegranate (Punica granatum L.) draft genome dissects genetic divergence between soft- and hard-seeded cultivars.</title>
        <authorList>
            <person name="Luo X."/>
            <person name="Li H."/>
            <person name="Wu Z."/>
            <person name="Yao W."/>
            <person name="Zhao P."/>
            <person name="Cao D."/>
            <person name="Yu H."/>
            <person name="Li K."/>
            <person name="Poudel K."/>
            <person name="Zhao D."/>
            <person name="Zhang F."/>
            <person name="Xia X."/>
            <person name="Chen L."/>
            <person name="Wang Q."/>
            <person name="Jing D."/>
            <person name="Cao S."/>
        </authorList>
    </citation>
    <scope>NUCLEOTIDE SEQUENCE [LARGE SCALE GENOMIC DNA]</scope>
</reference>
<evidence type="ECO:0000256" key="9">
    <source>
        <dbReference type="ARBA" id="ARBA00022840"/>
    </source>
</evidence>
<keyword evidence="9 12" id="KW-0067">ATP-binding</keyword>
<feature type="binding site" evidence="12">
    <location>
        <position position="112"/>
    </location>
    <ligand>
        <name>ATP</name>
        <dbReference type="ChEBI" id="CHEBI:30616"/>
    </ligand>
</feature>
<dbReference type="PANTHER" id="PTHR45621">
    <property type="entry name" value="OS01G0588500 PROTEIN-RELATED"/>
    <property type="match status" value="1"/>
</dbReference>
<proteinExistence type="inferred from homology"/>
<evidence type="ECO:0000313" key="16">
    <source>
        <dbReference type="EMBL" id="OWM68316.1"/>
    </source>
</evidence>
<sequence>MGNCFGSPAQDSPSTAGTSNYHSNTTGFSTTSSNARFFEAVGVEDVEPDGQILETPNLKVFTFSDLKSATRNFKSDNLLGEGGFGKVYKGWVDEKTLAPSKMGSGMVVAIKKLNPESVQGFDEWQSEVNFLGRLAHPNLVRLLGYCWEDKELLLVYEFMQKGSLENHLFRRNPSIQPLSWEKRLKVAIEAARGLSFLHTSEKQVIYRDFKASNILLDWNYNAKLADFGLAKLGPSGGESHVTTRIMGTYGYAAPEYVATGHLYVKSDVYGFGVVLLELLTGRRALDVKRPSGQQNLVDWAKPFLSQRGKLKNIIDPWIEGQFSFKAALQTAQLTLKCLAVEPRNRPSMKEVVEALERIEAMTDRPKQKKVRSASHPSVPQHSHQPIHYQRSPRHSTEHGSM</sequence>
<dbReference type="GO" id="GO:0005524">
    <property type="term" value="F:ATP binding"/>
    <property type="evidence" value="ECO:0007669"/>
    <property type="project" value="UniProtKB-UniRule"/>
</dbReference>
<comment type="function">
    <text evidence="11">May be involved in plant defense signaling.</text>
</comment>
<evidence type="ECO:0000256" key="3">
    <source>
        <dbReference type="ARBA" id="ARBA00012513"/>
    </source>
</evidence>
<evidence type="ECO:0000256" key="1">
    <source>
        <dbReference type="ARBA" id="ARBA00004236"/>
    </source>
</evidence>
<dbReference type="InterPro" id="IPR011009">
    <property type="entry name" value="Kinase-like_dom_sf"/>
</dbReference>
<keyword evidence="6" id="KW-0808">Transferase</keyword>
<dbReference type="InterPro" id="IPR008271">
    <property type="entry name" value="Ser/Thr_kinase_AS"/>
</dbReference>
<dbReference type="FunFam" id="3.30.200.20:FF:000228">
    <property type="entry name" value="Serine/threonine-protein kinase BIK1"/>
    <property type="match status" value="1"/>
</dbReference>
<dbReference type="Gene3D" id="3.30.200.20">
    <property type="entry name" value="Phosphorylase Kinase, domain 1"/>
    <property type="match status" value="1"/>
</dbReference>
<evidence type="ECO:0000256" key="2">
    <source>
        <dbReference type="ARBA" id="ARBA00008684"/>
    </source>
</evidence>
<dbReference type="GO" id="GO:0005886">
    <property type="term" value="C:plasma membrane"/>
    <property type="evidence" value="ECO:0007669"/>
    <property type="project" value="UniProtKB-SubCell"/>
</dbReference>
<evidence type="ECO:0000256" key="12">
    <source>
        <dbReference type="PROSITE-ProRule" id="PRU10141"/>
    </source>
</evidence>
<evidence type="ECO:0000259" key="15">
    <source>
        <dbReference type="PROSITE" id="PS50011"/>
    </source>
</evidence>
<feature type="domain" description="Protein kinase" evidence="15">
    <location>
        <begin position="73"/>
        <end position="358"/>
    </location>
</feature>
<reference evidence="16" key="2">
    <citation type="submission" date="2017-06" db="EMBL/GenBank/DDBJ databases">
        <title>The pomegranate genome and the genomics of punicalagin biosynthesis.</title>
        <authorList>
            <person name="Xu C."/>
        </authorList>
    </citation>
    <scope>NUCLEOTIDE SEQUENCE [LARGE SCALE GENOMIC DNA]</scope>
    <source>
        <tissue evidence="16">Fresh leaf</tissue>
    </source>
</reference>
<comment type="subcellular location">
    <subcellularLocation>
        <location evidence="1">Cell membrane</location>
    </subcellularLocation>
</comment>
<evidence type="ECO:0000256" key="5">
    <source>
        <dbReference type="ARBA" id="ARBA00022527"/>
    </source>
</evidence>
<dbReference type="GO" id="GO:0004674">
    <property type="term" value="F:protein serine/threonine kinase activity"/>
    <property type="evidence" value="ECO:0007669"/>
    <property type="project" value="UniProtKB-KW"/>
</dbReference>
<accession>A0A218W6Q2</accession>
<keyword evidence="18" id="KW-1185">Reference proteome</keyword>
<dbReference type="PROSITE" id="PS00107">
    <property type="entry name" value="PROTEIN_KINASE_ATP"/>
    <property type="match status" value="1"/>
</dbReference>
<evidence type="ECO:0000256" key="7">
    <source>
        <dbReference type="ARBA" id="ARBA00022741"/>
    </source>
</evidence>
<dbReference type="Gene3D" id="1.10.510.10">
    <property type="entry name" value="Transferase(Phosphotransferase) domain 1"/>
    <property type="match status" value="1"/>
</dbReference>
<dbReference type="Proteomes" id="UP000197138">
    <property type="component" value="Unassembled WGS sequence"/>
</dbReference>
<evidence type="ECO:0000313" key="19">
    <source>
        <dbReference type="RefSeq" id="XP_031402465.1"/>
    </source>
</evidence>
<dbReference type="SUPFAM" id="SSF56112">
    <property type="entry name" value="Protein kinase-like (PK-like)"/>
    <property type="match status" value="1"/>
</dbReference>
<dbReference type="AlphaFoldDB" id="A0A218W6Q2"/>
<feature type="compositionally biased region" description="Polar residues" evidence="14">
    <location>
        <begin position="374"/>
        <end position="383"/>
    </location>
</feature>
<evidence type="ECO:0000256" key="8">
    <source>
        <dbReference type="ARBA" id="ARBA00022777"/>
    </source>
</evidence>
<evidence type="ECO:0000256" key="14">
    <source>
        <dbReference type="SAM" id="MobiDB-lite"/>
    </source>
</evidence>
<dbReference type="Proteomes" id="UP000515151">
    <property type="component" value="Chromosome 6"/>
</dbReference>
<dbReference type="EMBL" id="MTKT01005034">
    <property type="protein sequence ID" value="OWM68316.1"/>
    <property type="molecule type" value="Genomic_DNA"/>
</dbReference>
<evidence type="ECO:0000256" key="13">
    <source>
        <dbReference type="RuleBase" id="RU000304"/>
    </source>
</evidence>
<dbReference type="RefSeq" id="XP_031402465.1">
    <property type="nucleotide sequence ID" value="XM_031546605.1"/>
</dbReference>
<keyword evidence="4" id="KW-1003">Cell membrane</keyword>
<evidence type="ECO:0000313" key="17">
    <source>
        <dbReference type="Proteomes" id="UP000197138"/>
    </source>
</evidence>
<protein>
    <recommendedName>
        <fullName evidence="3">non-specific serine/threonine protein kinase</fullName>
        <ecNumber evidence="3">2.7.11.1</ecNumber>
    </recommendedName>
</protein>
<organism evidence="16 17">
    <name type="scientific">Punica granatum</name>
    <name type="common">Pomegranate</name>
    <dbReference type="NCBI Taxonomy" id="22663"/>
    <lineage>
        <taxon>Eukaryota</taxon>
        <taxon>Viridiplantae</taxon>
        <taxon>Streptophyta</taxon>
        <taxon>Embryophyta</taxon>
        <taxon>Tracheophyta</taxon>
        <taxon>Spermatophyta</taxon>
        <taxon>Magnoliopsida</taxon>
        <taxon>eudicotyledons</taxon>
        <taxon>Gunneridae</taxon>
        <taxon>Pentapetalae</taxon>
        <taxon>rosids</taxon>
        <taxon>malvids</taxon>
        <taxon>Myrtales</taxon>
        <taxon>Lythraceae</taxon>
        <taxon>Punica</taxon>
    </lineage>
</organism>
<gene>
    <name evidence="19" type="primary">LOC116212029</name>
    <name evidence="16" type="ORF">CDL15_Pgr004798</name>
</gene>
<dbReference type="GeneID" id="116212029"/>
<dbReference type="CDD" id="cd14066">
    <property type="entry name" value="STKc_IRAK"/>
    <property type="match status" value="1"/>
</dbReference>
<reference evidence="19" key="4">
    <citation type="submission" date="2025-04" db="UniProtKB">
        <authorList>
            <consortium name="RefSeq"/>
        </authorList>
    </citation>
    <scope>IDENTIFICATION</scope>
    <source>
        <tissue evidence="19">Leaf</tissue>
    </source>
</reference>
<dbReference type="InterPro" id="IPR000719">
    <property type="entry name" value="Prot_kinase_dom"/>
</dbReference>
<evidence type="ECO:0000313" key="18">
    <source>
        <dbReference type="Proteomes" id="UP000515151"/>
    </source>
</evidence>
<comment type="similarity">
    <text evidence="2">Belongs to the protein kinase superfamily. Ser/Thr protein kinase family.</text>
</comment>
<keyword evidence="10" id="KW-0472">Membrane</keyword>
<feature type="compositionally biased region" description="Polar residues" evidence="14">
    <location>
        <begin position="9"/>
        <end position="22"/>
    </location>
</feature>
<dbReference type="Pfam" id="PF07714">
    <property type="entry name" value="PK_Tyr_Ser-Thr"/>
    <property type="match status" value="1"/>
</dbReference>
<dbReference type="FunFam" id="1.10.510.10:FF:000032">
    <property type="entry name" value="Serine/threonine-protein kinase PBS1"/>
    <property type="match status" value="1"/>
</dbReference>
<dbReference type="PROSITE" id="PS00108">
    <property type="entry name" value="PROTEIN_KINASE_ST"/>
    <property type="match status" value="1"/>
</dbReference>
<feature type="region of interest" description="Disordered" evidence="14">
    <location>
        <begin position="1"/>
        <end position="23"/>
    </location>
</feature>
<dbReference type="InterPro" id="IPR001245">
    <property type="entry name" value="Ser-Thr/Tyr_kinase_cat_dom"/>
</dbReference>
<dbReference type="EC" id="2.7.11.1" evidence="3"/>
<name>A0A218W6Q2_PUNGR</name>
<keyword evidence="8 19" id="KW-0418">Kinase</keyword>
<dbReference type="PROSITE" id="PS50011">
    <property type="entry name" value="PROTEIN_KINASE_DOM"/>
    <property type="match status" value="1"/>
</dbReference>
<dbReference type="OrthoDB" id="4062651at2759"/>
<dbReference type="InterPro" id="IPR017441">
    <property type="entry name" value="Protein_kinase_ATP_BS"/>
</dbReference>
<dbReference type="InterPro" id="IPR050823">
    <property type="entry name" value="Plant_Ser_Thr_Prot_Kinase"/>
</dbReference>
<evidence type="ECO:0000256" key="4">
    <source>
        <dbReference type="ARBA" id="ARBA00022475"/>
    </source>
</evidence>
<evidence type="ECO:0000256" key="6">
    <source>
        <dbReference type="ARBA" id="ARBA00022679"/>
    </source>
</evidence>
<keyword evidence="5 13" id="KW-0723">Serine/threonine-protein kinase</keyword>
<keyword evidence="7 12" id="KW-0547">Nucleotide-binding</keyword>
<evidence type="ECO:0000256" key="10">
    <source>
        <dbReference type="ARBA" id="ARBA00023136"/>
    </source>
</evidence>